<reference evidence="3" key="1">
    <citation type="submission" date="2020-04" db="EMBL/GenBank/DDBJ databases">
        <title>Deep metagenomics examines the oral microbiome during advanced dental caries in children, revealing novel taxa and co-occurrences with host molecules.</title>
        <authorList>
            <person name="Baker J.L."/>
            <person name="Morton J.T."/>
            <person name="Dinis M."/>
            <person name="Alvarez R."/>
            <person name="Tran N.C."/>
            <person name="Knight R."/>
            <person name="Edlund A."/>
        </authorList>
    </citation>
    <scope>NUCLEOTIDE SEQUENCE</scope>
    <source>
        <strain evidence="3">JCVI_23_bin.16</strain>
    </source>
</reference>
<organism evidence="3 4">
    <name type="scientific">Abiotrophia defectiva</name>
    <name type="common">Streptococcus defectivus</name>
    <dbReference type="NCBI Taxonomy" id="46125"/>
    <lineage>
        <taxon>Bacteria</taxon>
        <taxon>Bacillati</taxon>
        <taxon>Bacillota</taxon>
        <taxon>Bacilli</taxon>
        <taxon>Lactobacillales</taxon>
        <taxon>Aerococcaceae</taxon>
        <taxon>Abiotrophia</taxon>
    </lineage>
</organism>
<proteinExistence type="predicted"/>
<dbReference type="NCBIfam" id="TIGR01167">
    <property type="entry name" value="LPXTG_anchor"/>
    <property type="match status" value="1"/>
</dbReference>
<name>A0A929MUZ8_ABIDE</name>
<dbReference type="AlphaFoldDB" id="A0A929MUZ8"/>
<feature type="transmembrane region" description="Helical" evidence="2">
    <location>
        <begin position="227"/>
        <end position="249"/>
    </location>
</feature>
<protein>
    <submittedName>
        <fullName evidence="3">LPXTG cell wall anchor domain-containing protein</fullName>
    </submittedName>
</protein>
<dbReference type="Proteomes" id="UP000757900">
    <property type="component" value="Unassembled WGS sequence"/>
</dbReference>
<evidence type="ECO:0000313" key="4">
    <source>
        <dbReference type="Proteomes" id="UP000757900"/>
    </source>
</evidence>
<evidence type="ECO:0000256" key="2">
    <source>
        <dbReference type="SAM" id="Phobius"/>
    </source>
</evidence>
<evidence type="ECO:0000256" key="1">
    <source>
        <dbReference type="SAM" id="MobiDB-lite"/>
    </source>
</evidence>
<comment type="caution">
    <text evidence="3">The sequence shown here is derived from an EMBL/GenBank/DDBJ whole genome shotgun (WGS) entry which is preliminary data.</text>
</comment>
<evidence type="ECO:0000313" key="3">
    <source>
        <dbReference type="EMBL" id="MBF0935130.1"/>
    </source>
</evidence>
<feature type="region of interest" description="Disordered" evidence="1">
    <location>
        <begin position="109"/>
        <end position="219"/>
    </location>
</feature>
<keyword evidence="2" id="KW-0472">Membrane</keyword>
<feature type="compositionally biased region" description="Basic and acidic residues" evidence="1">
    <location>
        <begin position="155"/>
        <end position="171"/>
    </location>
</feature>
<accession>A0A929MUZ8</accession>
<keyword evidence="2" id="KW-1133">Transmembrane helix</keyword>
<feature type="compositionally biased region" description="Low complexity" evidence="1">
    <location>
        <begin position="131"/>
        <end position="154"/>
    </location>
</feature>
<sequence>MQAKFDQVYQLKIGQYRYLTSINQEVFQTLKQGLADYLNGHHYGAEAQGKLQALVDRYQIHLVAYNKTSQKWQLVDEEEEAFLTVPDLMAEHPVASSGHDIEEVDSDIEEAGPDKPAGTWTPTAQDRQSRDSSSQRQDQTSSSSQSQSESSSESSSDKNPETLKRLKERLNKRQAKNSNHQSKSKHQAPSHQSKKEAKAGANSNQANENSQEKGKGSVKLPDTGEQAFYMTVALALCGLAAIIVAVYFYRRYRERKKLKDIHFD</sequence>
<dbReference type="EMBL" id="JABZFV010000136">
    <property type="protein sequence ID" value="MBF0935130.1"/>
    <property type="molecule type" value="Genomic_DNA"/>
</dbReference>
<gene>
    <name evidence="3" type="ORF">HXK00_05745</name>
</gene>
<keyword evidence="2" id="KW-0812">Transmembrane</keyword>